<dbReference type="PROSITE" id="PS51462">
    <property type="entry name" value="NUDIX"/>
    <property type="match status" value="1"/>
</dbReference>
<accession>A0ABW1ZJD4</accession>
<dbReference type="Proteomes" id="UP001596317">
    <property type="component" value="Unassembled WGS sequence"/>
</dbReference>
<keyword evidence="4" id="KW-1185">Reference proteome</keyword>
<dbReference type="PROSITE" id="PS00893">
    <property type="entry name" value="NUDIX_BOX"/>
    <property type="match status" value="1"/>
</dbReference>
<reference evidence="4" key="1">
    <citation type="journal article" date="2019" name="Int. J. Syst. Evol. Microbiol.">
        <title>The Global Catalogue of Microorganisms (GCM) 10K type strain sequencing project: providing services to taxonomists for standard genome sequencing and annotation.</title>
        <authorList>
            <consortium name="The Broad Institute Genomics Platform"/>
            <consortium name="The Broad Institute Genome Sequencing Center for Infectious Disease"/>
            <person name="Wu L."/>
            <person name="Ma J."/>
        </authorList>
    </citation>
    <scope>NUCLEOTIDE SEQUENCE [LARGE SCALE GENOMIC DNA]</scope>
    <source>
        <strain evidence="4">CCUG 63830</strain>
    </source>
</reference>
<dbReference type="EMBL" id="JBHSWB010000001">
    <property type="protein sequence ID" value="MFC6660548.1"/>
    <property type="molecule type" value="Genomic_DNA"/>
</dbReference>
<protein>
    <submittedName>
        <fullName evidence="3">NUDIX domain-containing protein</fullName>
    </submittedName>
</protein>
<dbReference type="CDD" id="cd24154">
    <property type="entry name" value="NUDIX_DR0079"/>
    <property type="match status" value="1"/>
</dbReference>
<dbReference type="InterPro" id="IPR000086">
    <property type="entry name" value="NUDIX_hydrolase_dom"/>
</dbReference>
<feature type="domain" description="Nudix hydrolase" evidence="2">
    <location>
        <begin position="31"/>
        <end position="161"/>
    </location>
</feature>
<dbReference type="PANTHER" id="PTHR10885">
    <property type="entry name" value="ISOPENTENYL-DIPHOSPHATE DELTA-ISOMERASE"/>
    <property type="match status" value="1"/>
</dbReference>
<sequence>MTTHTEWLDLVNERDEVVGAVTRDDAWARRLPVRVVNAFLVNRAGQLWIPRRTEAKRTFPGCLDMSVGGHVERGESYEAAFRRETQEELNLDLNTVPWREIAAFSPVETTLSAFMRVYELRSEVAPAFNSEDFSGAEWLTPAELLARIEAGDPAKGDLAELVARCYGAGHG</sequence>
<dbReference type="InterPro" id="IPR015797">
    <property type="entry name" value="NUDIX_hydrolase-like_dom_sf"/>
</dbReference>
<name>A0ABW1ZJD4_9DEIO</name>
<comment type="caution">
    <text evidence="3">The sequence shown here is derived from an EMBL/GenBank/DDBJ whole genome shotgun (WGS) entry which is preliminary data.</text>
</comment>
<proteinExistence type="predicted"/>
<evidence type="ECO:0000313" key="4">
    <source>
        <dbReference type="Proteomes" id="UP001596317"/>
    </source>
</evidence>
<gene>
    <name evidence="3" type="ORF">ACFP90_09395</name>
</gene>
<evidence type="ECO:0000259" key="2">
    <source>
        <dbReference type="PROSITE" id="PS51462"/>
    </source>
</evidence>
<dbReference type="RefSeq" id="WP_224606607.1">
    <property type="nucleotide sequence ID" value="NZ_JAIQXV010000004.1"/>
</dbReference>
<dbReference type="PANTHER" id="PTHR10885:SF0">
    <property type="entry name" value="ISOPENTENYL-DIPHOSPHATE DELTA-ISOMERASE"/>
    <property type="match status" value="1"/>
</dbReference>
<dbReference type="Pfam" id="PF00293">
    <property type="entry name" value="NUDIX"/>
    <property type="match status" value="1"/>
</dbReference>
<dbReference type="SUPFAM" id="SSF55811">
    <property type="entry name" value="Nudix"/>
    <property type="match status" value="1"/>
</dbReference>
<evidence type="ECO:0000256" key="1">
    <source>
        <dbReference type="ARBA" id="ARBA00022801"/>
    </source>
</evidence>
<dbReference type="InterPro" id="IPR020084">
    <property type="entry name" value="NUDIX_hydrolase_CS"/>
</dbReference>
<organism evidence="3 4">
    <name type="scientific">Deinococcus multiflagellatus</name>
    <dbReference type="NCBI Taxonomy" id="1656887"/>
    <lineage>
        <taxon>Bacteria</taxon>
        <taxon>Thermotogati</taxon>
        <taxon>Deinococcota</taxon>
        <taxon>Deinococci</taxon>
        <taxon>Deinococcales</taxon>
        <taxon>Deinococcaceae</taxon>
        <taxon>Deinococcus</taxon>
    </lineage>
</organism>
<evidence type="ECO:0000313" key="3">
    <source>
        <dbReference type="EMBL" id="MFC6660548.1"/>
    </source>
</evidence>
<keyword evidence="1" id="KW-0378">Hydrolase</keyword>
<dbReference type="Gene3D" id="3.90.79.10">
    <property type="entry name" value="Nucleoside Triphosphate Pyrophosphohydrolase"/>
    <property type="match status" value="1"/>
</dbReference>